<keyword evidence="7" id="KW-1185">Reference proteome</keyword>
<dbReference type="SUPFAM" id="SSF53850">
    <property type="entry name" value="Periplasmic binding protein-like II"/>
    <property type="match status" value="1"/>
</dbReference>
<comment type="similarity">
    <text evidence="1">Belongs to the LysR transcriptional regulatory family.</text>
</comment>
<reference evidence="6 7" key="1">
    <citation type="submission" date="2020-07" db="EMBL/GenBank/DDBJ databases">
        <title>Draft whole-genome sequence of Heliobacterium chlorum DSM 3682, type strain.</title>
        <authorList>
            <person name="Kyndt J.A."/>
            <person name="Meyer T.E."/>
            <person name="Imhoff J.F."/>
        </authorList>
    </citation>
    <scope>NUCLEOTIDE SEQUENCE [LARGE SCALE GENOMIC DNA]</scope>
    <source>
        <strain evidence="6 7">DSM 3682</strain>
    </source>
</reference>
<protein>
    <submittedName>
        <fullName evidence="6">LysR family transcriptional regulator</fullName>
    </submittedName>
</protein>
<evidence type="ECO:0000256" key="2">
    <source>
        <dbReference type="ARBA" id="ARBA00023015"/>
    </source>
</evidence>
<dbReference type="Gene3D" id="3.40.190.290">
    <property type="match status" value="1"/>
</dbReference>
<dbReference type="InterPro" id="IPR050950">
    <property type="entry name" value="HTH-type_LysR_regulators"/>
</dbReference>
<dbReference type="PRINTS" id="PR00039">
    <property type="entry name" value="HTHLYSR"/>
</dbReference>
<dbReference type="Gene3D" id="1.10.10.10">
    <property type="entry name" value="Winged helix-like DNA-binding domain superfamily/Winged helix DNA-binding domain"/>
    <property type="match status" value="1"/>
</dbReference>
<organism evidence="6 7">
    <name type="scientific">Heliobacterium chlorum</name>
    <dbReference type="NCBI Taxonomy" id="2698"/>
    <lineage>
        <taxon>Bacteria</taxon>
        <taxon>Bacillati</taxon>
        <taxon>Bacillota</taxon>
        <taxon>Clostridia</taxon>
        <taxon>Eubacteriales</taxon>
        <taxon>Heliobacteriaceae</taxon>
        <taxon>Heliobacterium</taxon>
    </lineage>
</organism>
<comment type="caution">
    <text evidence="6">The sequence shown here is derived from an EMBL/GenBank/DDBJ whole genome shotgun (WGS) entry which is preliminary data.</text>
</comment>
<evidence type="ECO:0000259" key="5">
    <source>
        <dbReference type="PROSITE" id="PS50931"/>
    </source>
</evidence>
<evidence type="ECO:0000313" key="7">
    <source>
        <dbReference type="Proteomes" id="UP000617402"/>
    </source>
</evidence>
<accession>A0ABR7T4T6</accession>
<keyword evidence="4" id="KW-0804">Transcription</keyword>
<dbReference type="Pfam" id="PF03466">
    <property type="entry name" value="LysR_substrate"/>
    <property type="match status" value="1"/>
</dbReference>
<proteinExistence type="inferred from homology"/>
<evidence type="ECO:0000256" key="3">
    <source>
        <dbReference type="ARBA" id="ARBA00023125"/>
    </source>
</evidence>
<dbReference type="InterPro" id="IPR005119">
    <property type="entry name" value="LysR_subst-bd"/>
</dbReference>
<dbReference type="SUPFAM" id="SSF46785">
    <property type="entry name" value="Winged helix' DNA-binding domain"/>
    <property type="match status" value="1"/>
</dbReference>
<sequence length="300" mass="33728">MDLLQLKYFRMTAQLEHMTKAAQKLNIAQPSLSKTISRLEEELGVSLFDRQGRQIRLNSFGKAFLRRVENVFMELNEGKRELQDLAGLDQGVVSFAVTNPRILPGLLGSFLQRYPHVRFRQFLGSTLSMKEQLETGEIDLCISSVPIEGLSIDWQSLLEEEIFLTVSVEHPLAGQQSIDLKDAADEPFISLRTGHGFRDITDAYCRQAGFTPNITFEGDEPAVIRELVKAGLGVAFLPALSWIGVSDPLLQPLPIRNPKCQRTIGVARARGRYQSKAAQQFYDFVVDYLQKMTANLQDPV</sequence>
<dbReference type="PANTHER" id="PTHR30419">
    <property type="entry name" value="HTH-TYPE TRANSCRIPTIONAL REGULATOR YBHD"/>
    <property type="match status" value="1"/>
</dbReference>
<feature type="domain" description="HTH lysR-type" evidence="5">
    <location>
        <begin position="1"/>
        <end position="58"/>
    </location>
</feature>
<dbReference type="PANTHER" id="PTHR30419:SF28">
    <property type="entry name" value="HTH-TYPE TRANSCRIPTIONAL REGULATOR BSDA"/>
    <property type="match status" value="1"/>
</dbReference>
<dbReference type="RefSeq" id="WP_188040831.1">
    <property type="nucleotide sequence ID" value="NZ_JACVHF010000013.1"/>
</dbReference>
<keyword evidence="2" id="KW-0805">Transcription regulation</keyword>
<evidence type="ECO:0000256" key="4">
    <source>
        <dbReference type="ARBA" id="ARBA00023163"/>
    </source>
</evidence>
<name>A0ABR7T4T6_HELCL</name>
<dbReference type="Proteomes" id="UP000617402">
    <property type="component" value="Unassembled WGS sequence"/>
</dbReference>
<dbReference type="Pfam" id="PF00126">
    <property type="entry name" value="HTH_1"/>
    <property type="match status" value="1"/>
</dbReference>
<evidence type="ECO:0000256" key="1">
    <source>
        <dbReference type="ARBA" id="ARBA00009437"/>
    </source>
</evidence>
<evidence type="ECO:0000313" key="6">
    <source>
        <dbReference type="EMBL" id="MBC9785370.1"/>
    </source>
</evidence>
<dbReference type="PROSITE" id="PS50931">
    <property type="entry name" value="HTH_LYSR"/>
    <property type="match status" value="1"/>
</dbReference>
<keyword evidence="3" id="KW-0238">DNA-binding</keyword>
<dbReference type="EMBL" id="JACVHF010000013">
    <property type="protein sequence ID" value="MBC9785370.1"/>
    <property type="molecule type" value="Genomic_DNA"/>
</dbReference>
<dbReference type="InterPro" id="IPR036390">
    <property type="entry name" value="WH_DNA-bd_sf"/>
</dbReference>
<gene>
    <name evidence="6" type="ORF">H1S01_12715</name>
</gene>
<dbReference type="InterPro" id="IPR036388">
    <property type="entry name" value="WH-like_DNA-bd_sf"/>
</dbReference>
<dbReference type="InterPro" id="IPR000847">
    <property type="entry name" value="LysR_HTH_N"/>
</dbReference>